<evidence type="ECO:0000313" key="4">
    <source>
        <dbReference type="Proteomes" id="UP000177870"/>
    </source>
</evidence>
<evidence type="ECO:0000256" key="1">
    <source>
        <dbReference type="SAM" id="MobiDB-lite"/>
    </source>
</evidence>
<sequence>MTLKRLPPNNPPNLPEPRHFNGPMLWLAMVLASVVIHLCFLSILYMLLMGRLESSPPSQDLIAIDLIDIILEDISDQETSPEDPSTALTSPRSDRNFNHQTVSNSTIDVTEPDLERTPTEESLPVKDLALPTAYELTIPVPAPEPTTPITPVKPIPVIQRPLPLPLPLPPPIQPPASSILEESGSKDSVLAKMSQFGLTNPNRDIPDQLALPLPANKTEFSAEELNLTGIDLSEELVLKVVVLIDSNGKPELLADYIQVQQGNISIDQAQQLAQQVIRHWLFAPTYMAGQPVVQAYRFQLTISQEARGNGQ</sequence>
<dbReference type="RefSeq" id="WP_070391317.1">
    <property type="nucleotide sequence ID" value="NZ_CP017599.1"/>
</dbReference>
<dbReference type="KEGG" id="mpro:BJP34_04495"/>
<organism evidence="3 4">
    <name type="scientific">Moorena producens PAL-8-15-08-1</name>
    <dbReference type="NCBI Taxonomy" id="1458985"/>
    <lineage>
        <taxon>Bacteria</taxon>
        <taxon>Bacillati</taxon>
        <taxon>Cyanobacteriota</taxon>
        <taxon>Cyanophyceae</taxon>
        <taxon>Coleofasciculales</taxon>
        <taxon>Coleofasciculaceae</taxon>
        <taxon>Moorena</taxon>
    </lineage>
</organism>
<evidence type="ECO:0000313" key="3">
    <source>
        <dbReference type="EMBL" id="AOW98810.1"/>
    </source>
</evidence>
<dbReference type="OrthoDB" id="468569at2"/>
<evidence type="ECO:0008006" key="5">
    <source>
        <dbReference type="Google" id="ProtNLM"/>
    </source>
</evidence>
<feature type="compositionally biased region" description="Polar residues" evidence="1">
    <location>
        <begin position="98"/>
        <end position="108"/>
    </location>
</feature>
<reference evidence="4" key="1">
    <citation type="submission" date="2016-10" db="EMBL/GenBank/DDBJ databases">
        <title>Comparative genomics uncovers the prolific and rare metabolic potential of the cyanobacterial genus Moorea.</title>
        <authorList>
            <person name="Leao T."/>
            <person name="Castelao G."/>
            <person name="Korobeynikov A."/>
            <person name="Monroe E.A."/>
            <person name="Podell S."/>
            <person name="Glukhov E."/>
            <person name="Allen E."/>
            <person name="Gerwick W.H."/>
            <person name="Gerwick L."/>
        </authorList>
    </citation>
    <scope>NUCLEOTIDE SEQUENCE [LARGE SCALE GENOMIC DNA]</scope>
    <source>
        <strain evidence="4">PAL-8-15-08-1</strain>
    </source>
</reference>
<name>A0A1D8TMD1_9CYAN</name>
<keyword evidence="2" id="KW-0472">Membrane</keyword>
<dbReference type="AlphaFoldDB" id="A0A1D8TMD1"/>
<protein>
    <recommendedName>
        <fullName evidence="5">TonB C-terminal domain-containing protein</fullName>
    </recommendedName>
</protein>
<feature type="compositionally biased region" description="Polar residues" evidence="1">
    <location>
        <begin position="82"/>
        <end position="91"/>
    </location>
</feature>
<gene>
    <name evidence="3" type="ORF">BJP34_04495</name>
</gene>
<keyword evidence="2" id="KW-0812">Transmembrane</keyword>
<feature type="transmembrane region" description="Helical" evidence="2">
    <location>
        <begin position="24"/>
        <end position="48"/>
    </location>
</feature>
<feature type="region of interest" description="Disordered" evidence="1">
    <location>
        <begin position="75"/>
        <end position="121"/>
    </location>
</feature>
<accession>A0A1D8TMD1</accession>
<proteinExistence type="predicted"/>
<dbReference type="Proteomes" id="UP000177870">
    <property type="component" value="Chromosome"/>
</dbReference>
<evidence type="ECO:0000256" key="2">
    <source>
        <dbReference type="SAM" id="Phobius"/>
    </source>
</evidence>
<keyword evidence="2" id="KW-1133">Transmembrane helix</keyword>
<dbReference type="EMBL" id="CP017599">
    <property type="protein sequence ID" value="AOW98810.1"/>
    <property type="molecule type" value="Genomic_DNA"/>
</dbReference>